<name>A0A1J6IIB8_NICAT</name>
<feature type="transmembrane region" description="Helical" evidence="1">
    <location>
        <begin position="27"/>
        <end position="45"/>
    </location>
</feature>
<dbReference type="Proteomes" id="UP000187609">
    <property type="component" value="Unassembled WGS sequence"/>
</dbReference>
<dbReference type="Gramene" id="OIT04614">
    <property type="protein sequence ID" value="OIT04614"/>
    <property type="gene ID" value="A4A49_53768"/>
</dbReference>
<dbReference type="AlphaFoldDB" id="A0A1J6IIB8"/>
<evidence type="ECO:0000256" key="1">
    <source>
        <dbReference type="SAM" id="Phobius"/>
    </source>
</evidence>
<comment type="caution">
    <text evidence="2">The sequence shown here is derived from an EMBL/GenBank/DDBJ whole genome shotgun (WGS) entry which is preliminary data.</text>
</comment>
<protein>
    <submittedName>
        <fullName evidence="2">Uncharacterized protein</fullName>
    </submittedName>
</protein>
<keyword evidence="1" id="KW-0472">Membrane</keyword>
<reference evidence="2" key="1">
    <citation type="submission" date="2016-11" db="EMBL/GenBank/DDBJ databases">
        <title>The genome of Nicotiana attenuata.</title>
        <authorList>
            <person name="Xu S."/>
            <person name="Brockmoeller T."/>
            <person name="Gaquerel E."/>
            <person name="Navarro A."/>
            <person name="Kuhl H."/>
            <person name="Gase K."/>
            <person name="Ling Z."/>
            <person name="Zhou W."/>
            <person name="Kreitzer C."/>
            <person name="Stanke M."/>
            <person name="Tang H."/>
            <person name="Lyons E."/>
            <person name="Pandey P."/>
            <person name="Pandey S.P."/>
            <person name="Timmermann B."/>
            <person name="Baldwin I.T."/>
        </authorList>
    </citation>
    <scope>NUCLEOTIDE SEQUENCE [LARGE SCALE GENOMIC DNA]</scope>
    <source>
        <strain evidence="2">UT</strain>
    </source>
</reference>
<evidence type="ECO:0000313" key="3">
    <source>
        <dbReference type="Proteomes" id="UP000187609"/>
    </source>
</evidence>
<dbReference type="EMBL" id="MJEQ01037185">
    <property type="protein sequence ID" value="OIT04614.1"/>
    <property type="molecule type" value="Genomic_DNA"/>
</dbReference>
<keyword evidence="1" id="KW-0812">Transmembrane</keyword>
<keyword evidence="3" id="KW-1185">Reference proteome</keyword>
<evidence type="ECO:0000313" key="2">
    <source>
        <dbReference type="EMBL" id="OIT04614.1"/>
    </source>
</evidence>
<gene>
    <name evidence="2" type="ORF">A4A49_53768</name>
</gene>
<accession>A0A1J6IIB8</accession>
<feature type="transmembrane region" description="Helical" evidence="1">
    <location>
        <begin position="51"/>
        <end position="74"/>
    </location>
</feature>
<organism evidence="2 3">
    <name type="scientific">Nicotiana attenuata</name>
    <name type="common">Coyote tobacco</name>
    <dbReference type="NCBI Taxonomy" id="49451"/>
    <lineage>
        <taxon>Eukaryota</taxon>
        <taxon>Viridiplantae</taxon>
        <taxon>Streptophyta</taxon>
        <taxon>Embryophyta</taxon>
        <taxon>Tracheophyta</taxon>
        <taxon>Spermatophyta</taxon>
        <taxon>Magnoliopsida</taxon>
        <taxon>eudicotyledons</taxon>
        <taxon>Gunneridae</taxon>
        <taxon>Pentapetalae</taxon>
        <taxon>asterids</taxon>
        <taxon>lamiids</taxon>
        <taxon>Solanales</taxon>
        <taxon>Solanaceae</taxon>
        <taxon>Nicotianoideae</taxon>
        <taxon>Nicotianeae</taxon>
        <taxon>Nicotiana</taxon>
    </lineage>
</organism>
<feature type="non-terminal residue" evidence="2">
    <location>
        <position position="1"/>
    </location>
</feature>
<sequence length="105" mass="12346">KKTAYKNRNFHQKTEEKYLDFSSEMQISFHFFTGVLGFVICWFSWDLEVVFPDISCCLVLLNPSTVGFLSLYLAKIQLVYKSRSMDFKAETEFWLSIGMEELADF</sequence>
<proteinExistence type="predicted"/>
<keyword evidence="1" id="KW-1133">Transmembrane helix</keyword>